<feature type="domain" description="Apple" evidence="2">
    <location>
        <begin position="67"/>
        <end position="153"/>
    </location>
</feature>
<name>S3DNA8_GLAL2</name>
<evidence type="ECO:0000259" key="2">
    <source>
        <dbReference type="PROSITE" id="PS50948"/>
    </source>
</evidence>
<dbReference type="InterPro" id="IPR003609">
    <property type="entry name" value="Pan_app"/>
</dbReference>
<protein>
    <recommendedName>
        <fullName evidence="2">Apple domain-containing protein</fullName>
    </recommendedName>
</protein>
<accession>S3DNA8</accession>
<dbReference type="KEGG" id="glz:GLAREA_06594"/>
<dbReference type="EMBL" id="KE145357">
    <property type="protein sequence ID" value="EPE33581.1"/>
    <property type="molecule type" value="Genomic_DNA"/>
</dbReference>
<evidence type="ECO:0000313" key="3">
    <source>
        <dbReference type="EMBL" id="EPE33581.1"/>
    </source>
</evidence>
<dbReference type="RefSeq" id="XP_008078733.1">
    <property type="nucleotide sequence ID" value="XM_008080542.1"/>
</dbReference>
<gene>
    <name evidence="3" type="ORF">GLAREA_06594</name>
</gene>
<evidence type="ECO:0000313" key="4">
    <source>
        <dbReference type="Proteomes" id="UP000016922"/>
    </source>
</evidence>
<feature type="region of interest" description="Disordered" evidence="1">
    <location>
        <begin position="168"/>
        <end position="194"/>
    </location>
</feature>
<dbReference type="GeneID" id="19465647"/>
<dbReference type="Proteomes" id="UP000016922">
    <property type="component" value="Unassembled WGS sequence"/>
</dbReference>
<organism evidence="3 4">
    <name type="scientific">Glarea lozoyensis (strain ATCC 20868 / MF5171)</name>
    <dbReference type="NCBI Taxonomy" id="1116229"/>
    <lineage>
        <taxon>Eukaryota</taxon>
        <taxon>Fungi</taxon>
        <taxon>Dikarya</taxon>
        <taxon>Ascomycota</taxon>
        <taxon>Pezizomycotina</taxon>
        <taxon>Leotiomycetes</taxon>
        <taxon>Helotiales</taxon>
        <taxon>Helotiaceae</taxon>
        <taxon>Glarea</taxon>
    </lineage>
</organism>
<proteinExistence type="predicted"/>
<dbReference type="Gene3D" id="3.50.4.10">
    <property type="entry name" value="Hepatocyte Growth Factor"/>
    <property type="match status" value="1"/>
</dbReference>
<evidence type="ECO:0000256" key="1">
    <source>
        <dbReference type="SAM" id="MobiDB-lite"/>
    </source>
</evidence>
<dbReference type="AlphaFoldDB" id="S3DNA8"/>
<reference evidence="3 4" key="1">
    <citation type="journal article" date="2013" name="BMC Genomics">
        <title>Genomics-driven discovery of the pneumocandin biosynthetic gene cluster in the fungus Glarea lozoyensis.</title>
        <authorList>
            <person name="Chen L."/>
            <person name="Yue Q."/>
            <person name="Zhang X."/>
            <person name="Xiang M."/>
            <person name="Wang C."/>
            <person name="Li S."/>
            <person name="Che Y."/>
            <person name="Ortiz-Lopez F.J."/>
            <person name="Bills G.F."/>
            <person name="Liu X."/>
            <person name="An Z."/>
        </authorList>
    </citation>
    <scope>NUCLEOTIDE SEQUENCE [LARGE SCALE GENOMIC DNA]</scope>
    <source>
        <strain evidence="4">ATCC 20868 / MF5171</strain>
    </source>
</reference>
<dbReference type="PROSITE" id="PS50948">
    <property type="entry name" value="PAN"/>
    <property type="match status" value="1"/>
</dbReference>
<sequence length="278" mass="30897">MSVILTVQQPAEATKATSPECSPPPTNFYVTKTGTTTLPISTYTTSPTTYITTYIEISTSSTLSALCPTAPSPQYWCRLADSKRFEFLIGEYKTDDPPKCQELCLRDPKCKSYTINEELPTTRTWDCRLWNETAGNGNGGPRSEIGVLYDRDCGYLFPKCCSSLPTSKPTITPTSTPPITAPPSLSTAPPRQKRDHTLPCGNGYCDYPYWLEIDDQSMWYYCHCIIETPNPASSLTWSDNVSVNLPQVTVTAALHTYWVTRTTWLNHVTVCEGLATGR</sequence>
<keyword evidence="4" id="KW-1185">Reference proteome</keyword>
<feature type="compositionally biased region" description="Polar residues" evidence="1">
    <location>
        <begin position="1"/>
        <end position="20"/>
    </location>
</feature>
<dbReference type="HOGENOM" id="CLU_1001335_0_0_1"/>
<feature type="region of interest" description="Disordered" evidence="1">
    <location>
        <begin position="1"/>
        <end position="24"/>
    </location>
</feature>